<proteinExistence type="predicted"/>
<reference evidence="2 3" key="1">
    <citation type="journal article" date="2012" name="BMC Genomics">
        <title>Comparative genomics of the white-rot fungi, Phanerochaete carnosa and P. chrysosporium, to elucidate the genetic basis of the distinct wood types they colonize.</title>
        <authorList>
            <person name="Suzuki H."/>
            <person name="MacDonald J."/>
            <person name="Syed K."/>
            <person name="Salamov A."/>
            <person name="Hori C."/>
            <person name="Aerts A."/>
            <person name="Henrissat B."/>
            <person name="Wiebenga A."/>
            <person name="vanKuyk P.A."/>
            <person name="Barry K."/>
            <person name="Lindquist E."/>
            <person name="LaButti K."/>
            <person name="Lapidus A."/>
            <person name="Lucas S."/>
            <person name="Coutinho P."/>
            <person name="Gong Y."/>
            <person name="Samejima M."/>
            <person name="Mahadevan R."/>
            <person name="Abou-Zaid M."/>
            <person name="de Vries R.P."/>
            <person name="Igarashi K."/>
            <person name="Yadav J.S."/>
            <person name="Grigoriev I.V."/>
            <person name="Master E.R."/>
        </authorList>
    </citation>
    <scope>NUCLEOTIDE SEQUENCE [LARGE SCALE GENOMIC DNA]</scope>
    <source>
        <strain evidence="2 3">HHB-10118-sp</strain>
    </source>
</reference>
<dbReference type="InParanoid" id="K5VPT4"/>
<name>K5VPT4_PHACS</name>
<evidence type="ECO:0000256" key="1">
    <source>
        <dbReference type="SAM" id="SignalP"/>
    </source>
</evidence>
<protein>
    <submittedName>
        <fullName evidence="2">Uncharacterized protein</fullName>
    </submittedName>
</protein>
<keyword evidence="1" id="KW-0732">Signal</keyword>
<dbReference type="EMBL" id="JH930474">
    <property type="protein sequence ID" value="EKM53468.1"/>
    <property type="molecule type" value="Genomic_DNA"/>
</dbReference>
<feature type="chain" id="PRO_5003888491" evidence="1">
    <location>
        <begin position="27"/>
        <end position="191"/>
    </location>
</feature>
<dbReference type="HOGENOM" id="CLU_1402906_0_0_1"/>
<keyword evidence="3" id="KW-1185">Reference proteome</keyword>
<dbReference type="GeneID" id="18917556"/>
<dbReference type="KEGG" id="pco:PHACADRAFT_259876"/>
<feature type="signal peptide" evidence="1">
    <location>
        <begin position="1"/>
        <end position="26"/>
    </location>
</feature>
<evidence type="ECO:0000313" key="3">
    <source>
        <dbReference type="Proteomes" id="UP000008370"/>
    </source>
</evidence>
<dbReference type="AlphaFoldDB" id="K5VPT4"/>
<dbReference type="Proteomes" id="UP000008370">
    <property type="component" value="Unassembled WGS sequence"/>
</dbReference>
<dbReference type="OrthoDB" id="2803138at2759"/>
<accession>K5VPT4</accession>
<organism evidence="2 3">
    <name type="scientific">Phanerochaete carnosa (strain HHB-10118-sp)</name>
    <name type="common">White-rot fungus</name>
    <name type="synonym">Peniophora carnosa</name>
    <dbReference type="NCBI Taxonomy" id="650164"/>
    <lineage>
        <taxon>Eukaryota</taxon>
        <taxon>Fungi</taxon>
        <taxon>Dikarya</taxon>
        <taxon>Basidiomycota</taxon>
        <taxon>Agaricomycotina</taxon>
        <taxon>Agaricomycetes</taxon>
        <taxon>Polyporales</taxon>
        <taxon>Phanerochaetaceae</taxon>
        <taxon>Phanerochaete</taxon>
    </lineage>
</organism>
<sequence length="191" mass="20617">MHPTFILTRAFAISSLFVGAAPLAQAAPIYATTTCVSGTSRPSCSLSSIWSFFAALIPTVSSPGPVDIFNNAYPEESFHFATHSSEPPAAGRETVAVVVVVEETCADGSCGGSLYKRDDVEVASRESKTVEERADDDDIITHEPAELVDRDANIIIREPAELVDRDANIIIREPEPLCNNIAFCKRESESK</sequence>
<dbReference type="RefSeq" id="XP_007398158.1">
    <property type="nucleotide sequence ID" value="XM_007398096.1"/>
</dbReference>
<gene>
    <name evidence="2" type="ORF">PHACADRAFT_259876</name>
</gene>
<evidence type="ECO:0000313" key="2">
    <source>
        <dbReference type="EMBL" id="EKM53468.1"/>
    </source>
</evidence>